<evidence type="ECO:0000313" key="2">
    <source>
        <dbReference type="Proteomes" id="UP001163324"/>
    </source>
</evidence>
<comment type="caution">
    <text evidence="1">The sequence shown here is derived from an EMBL/GenBank/DDBJ whole genome shotgun (WGS) entry which is preliminary data.</text>
</comment>
<accession>A0ACC0VDU1</accession>
<dbReference type="Proteomes" id="UP001163324">
    <property type="component" value="Chromosome 1"/>
</dbReference>
<gene>
    <name evidence="1" type="ORF">N3K66_001076</name>
</gene>
<keyword evidence="2" id="KW-1185">Reference proteome</keyword>
<name>A0ACC0VDU1_9HYPO</name>
<dbReference type="EMBL" id="CM047940">
    <property type="protein sequence ID" value="KAI9904547.1"/>
    <property type="molecule type" value="Genomic_DNA"/>
</dbReference>
<organism evidence="1 2">
    <name type="scientific">Trichothecium roseum</name>
    <dbReference type="NCBI Taxonomy" id="47278"/>
    <lineage>
        <taxon>Eukaryota</taxon>
        <taxon>Fungi</taxon>
        <taxon>Dikarya</taxon>
        <taxon>Ascomycota</taxon>
        <taxon>Pezizomycotina</taxon>
        <taxon>Sordariomycetes</taxon>
        <taxon>Hypocreomycetidae</taxon>
        <taxon>Hypocreales</taxon>
        <taxon>Hypocreales incertae sedis</taxon>
        <taxon>Trichothecium</taxon>
    </lineage>
</organism>
<sequence>MSSNVFGRYPGSARGTRSFYEDLRSHDRDDEPDLENQDRYHIDEENLNHQLNDLDAEDIAVGDSRMTIASAAQDRRTTRGQPTRWSGRRQGQIPAWAANEEDIDNDVPASLLVEHNEGEVLSTPNKLPEPPSSIKSQPEVDAPPPDVAQEQWDTITEQHGLHRNNPPSRSNRGQPRSLLSRKLPGGPREKALWRWVNTTNIDSFMRDVYDYFEGGGLWCILCSNALWLLETLFVAVLLTFLGQCVDYSKVPHSKALDQVVIKQCTKKMSGYWSLGIWMYSFFFIWKSVQYFFEIRRLRHIRDFYIYLLDIPEQDMQTVSWQDIVARVMTLRDQNPKTATNIPRSLRRFIGSQSKERLDAHDIANRLMRKENYLIAMINKDLLNLSLPLPFLRGKHLFSKTMEWNLQFCILDMAFNEYGQVQQDFLRADRRGILSQKLKQRFFFAGCLNLFFAPIVLAYVVIVYFFTYYNEYQKDPKLATARRYTRLAEWRFREFNELPHLFYERLNMSYPFATRYVDQFPKRMTEDIARSIAFMTGAITAVLAILTVLDSELFLGFEITNDRTVLFYLGVFGAIWAMTRGMVSEETLVFNPEYAMRNVIEYTHYEPDHWKSRLHSFDVKQEFSELYKMKLVIFIEEVFGIITTSLLLLIALPRCSDQIVDFFREFTIHVDGLGYVCSFAVFDFNKGPRAGGQQEQEQATTQDVREDYYSTKHGKMAASYYGFIDNYVINPKTGIPGHSPPGPRSQFHPPPAFPGLNSPTLAADMQGSHSMRPDTGRMRSRTGGSGPSKAPHAHTAPSPMASVLLDPHHQPSGSHYGGRSLHRSRYPRGFRGDSQIIEEASENASQSRRLGAAEDSGEGAGLLGESVWETSPGKGLSRDNSAANTDEPETGVLGMINQFRQTQRNRRGAGTGVL</sequence>
<reference evidence="1" key="1">
    <citation type="submission" date="2022-10" db="EMBL/GenBank/DDBJ databases">
        <title>Complete Genome of Trichothecium roseum strain YXFP-22015, a Plant Pathogen Isolated from Citrus.</title>
        <authorList>
            <person name="Wang Y."/>
            <person name="Zhu L."/>
        </authorList>
    </citation>
    <scope>NUCLEOTIDE SEQUENCE</scope>
    <source>
        <strain evidence="1">YXFP-22015</strain>
    </source>
</reference>
<proteinExistence type="predicted"/>
<protein>
    <submittedName>
        <fullName evidence="1">Uncharacterized protein</fullName>
    </submittedName>
</protein>
<evidence type="ECO:0000313" key="1">
    <source>
        <dbReference type="EMBL" id="KAI9904547.1"/>
    </source>
</evidence>